<feature type="domain" description="HEPN" evidence="1">
    <location>
        <begin position="20"/>
        <end position="108"/>
    </location>
</feature>
<accession>A0ABN4BK42</accession>
<keyword evidence="3" id="KW-1185">Reference proteome</keyword>
<protein>
    <submittedName>
        <fullName evidence="2">HEPN domain-containing protein</fullName>
    </submittedName>
</protein>
<dbReference type="InterPro" id="IPR007842">
    <property type="entry name" value="HEPN_dom"/>
</dbReference>
<name>A0ABN4BK42_9CLOT</name>
<evidence type="ECO:0000313" key="2">
    <source>
        <dbReference type="EMBL" id="AGY78138.1"/>
    </source>
</evidence>
<dbReference type="Proteomes" id="UP000017590">
    <property type="component" value="Chromosome"/>
</dbReference>
<reference evidence="3" key="1">
    <citation type="journal article" date="2014" name="Biotechnol. Biofuels">
        <title>Comparison of single-molecule sequencing and hybrid approaches for finishing the genome of Clostridium autoethanogenum and analysis of CRISPR systems in industrial relevant Clostridia.</title>
        <authorList>
            <person name="Brown S.D."/>
            <person name="Nagaraju S."/>
            <person name="Utturkar S."/>
            <person name="De Tissera S."/>
            <person name="Segovia S."/>
            <person name="Mitchell W."/>
            <person name="Land M.L."/>
            <person name="Dassanayake A."/>
            <person name="Kopke M."/>
        </authorList>
    </citation>
    <scope>NUCLEOTIDE SEQUENCE [LARGE SCALE GENOMIC DNA]</scope>
    <source>
        <strain evidence="3">DSM 10061</strain>
    </source>
</reference>
<dbReference type="EMBL" id="CP006763">
    <property type="protein sequence ID" value="AGY78138.1"/>
    <property type="molecule type" value="Genomic_DNA"/>
</dbReference>
<evidence type="ECO:0000259" key="1">
    <source>
        <dbReference type="Pfam" id="PF05168"/>
    </source>
</evidence>
<gene>
    <name evidence="2" type="ORF">CAETHG_3937</name>
</gene>
<organism evidence="2 3">
    <name type="scientific">Clostridium autoethanogenum DSM 10061</name>
    <dbReference type="NCBI Taxonomy" id="1341692"/>
    <lineage>
        <taxon>Bacteria</taxon>
        <taxon>Bacillati</taxon>
        <taxon>Bacillota</taxon>
        <taxon>Clostridia</taxon>
        <taxon>Eubacteriales</taxon>
        <taxon>Clostridiaceae</taxon>
        <taxon>Clostridium</taxon>
    </lineage>
</organism>
<evidence type="ECO:0000313" key="3">
    <source>
        <dbReference type="Proteomes" id="UP000017590"/>
    </source>
</evidence>
<dbReference type="RefSeq" id="WP_023163454.1">
    <property type="nucleotide sequence ID" value="NC_022592.1"/>
</dbReference>
<proteinExistence type="predicted"/>
<dbReference type="Pfam" id="PF05168">
    <property type="entry name" value="HEPN"/>
    <property type="match status" value="1"/>
</dbReference>
<sequence length="159" mass="19253">MYLGNIRHNIDVSNEYYMLAKKDEEVGNILMERCEYRHAIYFFIQAMEKYIRAKIFRLVDPKLDYFRKRNQTHSIESAIEFLIDIISPDKNIQQQIKEQLNKYVLQNIKFQQLHNNLRYPYYSSKYNSYSVVDFGSLDCSGIYIKLHDLKDYLQELNRL</sequence>
<dbReference type="Gene3D" id="1.20.120.330">
    <property type="entry name" value="Nucleotidyltransferases domain 2"/>
    <property type="match status" value="1"/>
</dbReference>